<keyword evidence="7" id="KW-0812">Transmembrane</keyword>
<dbReference type="HAMAP" id="MF_02040">
    <property type="entry name" value="Mrp_NBP35"/>
    <property type="match status" value="1"/>
</dbReference>
<name>A0AAV4LY04_BABCB</name>
<dbReference type="GO" id="GO:0140663">
    <property type="term" value="F:ATP-dependent FeS chaperone activity"/>
    <property type="evidence" value="ECO:0007669"/>
    <property type="project" value="InterPro"/>
</dbReference>
<dbReference type="PANTHER" id="PTHR23264:SF19">
    <property type="entry name" value="CYTOSOLIC FE-S CLUSTER ASSEMBLY FACTOR NUBP2"/>
    <property type="match status" value="1"/>
</dbReference>
<dbReference type="GO" id="GO:0051536">
    <property type="term" value="F:iron-sulfur cluster binding"/>
    <property type="evidence" value="ECO:0007669"/>
    <property type="project" value="UniProtKB-KW"/>
</dbReference>
<sequence length="324" mass="35143">MQSSKGCLVKQAALAVAFMVGYHFVYQRFVKRSRKKDDGVPEDCPGVQSPEAGTKETCEGCPNQTKCASGEMKEGQHRAMSSVAENLAEVGTVVLVMSGKGGVGKSTVATQLAYMLSAGGSQVGLLDIDLTGPSVPGMTGTENAEVFESASGWTPVYVTPRLAVLSIGHMLRDCRQSIIWRGPRKDSLIKQFLIGVDWGRLDYLVVDCPPGSSDEHITICNLLQPKQPKAVLVTTPQRRCVDDVYRSAAFCSTASIRIAALVENMTDSLFDSEQRANTEELCERFNIKNVLRLSMQQEVVAAGEEGRPLASFDCLRPLEAFIAE</sequence>
<keyword evidence="4" id="KW-0408">Iron</keyword>
<gene>
    <name evidence="8" type="ORF">BcabD6B2_43330</name>
</gene>
<dbReference type="InterPro" id="IPR019591">
    <property type="entry name" value="Mrp/NBP35_ATP-bd"/>
</dbReference>
<evidence type="ECO:0000256" key="6">
    <source>
        <dbReference type="SAM" id="MobiDB-lite"/>
    </source>
</evidence>
<keyword evidence="5" id="KW-0411">Iron-sulfur</keyword>
<dbReference type="GO" id="GO:0005524">
    <property type="term" value="F:ATP binding"/>
    <property type="evidence" value="ECO:0007669"/>
    <property type="project" value="UniProtKB-KW"/>
</dbReference>
<accession>A0AAV4LY04</accession>
<dbReference type="GO" id="GO:0005829">
    <property type="term" value="C:cytosol"/>
    <property type="evidence" value="ECO:0007669"/>
    <property type="project" value="TreeGrafter"/>
</dbReference>
<comment type="caution">
    <text evidence="8">The sequence shown here is derived from an EMBL/GenBank/DDBJ whole genome shotgun (WGS) entry which is preliminary data.</text>
</comment>
<dbReference type="Gene3D" id="3.40.50.300">
    <property type="entry name" value="P-loop containing nucleotide triphosphate hydrolases"/>
    <property type="match status" value="1"/>
</dbReference>
<evidence type="ECO:0000256" key="1">
    <source>
        <dbReference type="ARBA" id="ARBA00022723"/>
    </source>
</evidence>
<dbReference type="SUPFAM" id="SSF52540">
    <property type="entry name" value="P-loop containing nucleoside triphosphate hydrolases"/>
    <property type="match status" value="1"/>
</dbReference>
<dbReference type="InterPro" id="IPR027417">
    <property type="entry name" value="P-loop_NTPase"/>
</dbReference>
<protein>
    <submittedName>
        <fullName evidence="8">Cytosolic Fe-S cluster assembly factor NBP35, putative</fullName>
    </submittedName>
</protein>
<organism evidence="8 9">
    <name type="scientific">Babesia caballi</name>
    <dbReference type="NCBI Taxonomy" id="5871"/>
    <lineage>
        <taxon>Eukaryota</taxon>
        <taxon>Sar</taxon>
        <taxon>Alveolata</taxon>
        <taxon>Apicomplexa</taxon>
        <taxon>Aconoidasida</taxon>
        <taxon>Piroplasmida</taxon>
        <taxon>Babesiidae</taxon>
        <taxon>Babesia</taxon>
    </lineage>
</organism>
<dbReference type="PANTHER" id="PTHR23264">
    <property type="entry name" value="NUCLEOTIDE-BINDING PROTEIN NBP35 YEAST -RELATED"/>
    <property type="match status" value="1"/>
</dbReference>
<keyword evidence="7" id="KW-0472">Membrane</keyword>
<proteinExistence type="inferred from homology"/>
<dbReference type="GO" id="GO:0016226">
    <property type="term" value="P:iron-sulfur cluster assembly"/>
    <property type="evidence" value="ECO:0007669"/>
    <property type="project" value="InterPro"/>
</dbReference>
<evidence type="ECO:0000313" key="8">
    <source>
        <dbReference type="EMBL" id="GIX64898.1"/>
    </source>
</evidence>
<feature type="region of interest" description="Disordered" evidence="6">
    <location>
        <begin position="36"/>
        <end position="55"/>
    </location>
</feature>
<evidence type="ECO:0000256" key="5">
    <source>
        <dbReference type="ARBA" id="ARBA00023014"/>
    </source>
</evidence>
<dbReference type="EMBL" id="BPLF01000003">
    <property type="protein sequence ID" value="GIX64898.1"/>
    <property type="molecule type" value="Genomic_DNA"/>
</dbReference>
<keyword evidence="1" id="KW-0479">Metal-binding</keyword>
<dbReference type="CDD" id="cd02037">
    <property type="entry name" value="Mrp_NBP35"/>
    <property type="match status" value="1"/>
</dbReference>
<evidence type="ECO:0000256" key="7">
    <source>
        <dbReference type="SAM" id="Phobius"/>
    </source>
</evidence>
<dbReference type="GO" id="GO:0046872">
    <property type="term" value="F:metal ion binding"/>
    <property type="evidence" value="ECO:0007669"/>
    <property type="project" value="UniProtKB-KW"/>
</dbReference>
<keyword evidence="7" id="KW-1133">Transmembrane helix</keyword>
<keyword evidence="2" id="KW-0547">Nucleotide-binding</keyword>
<dbReference type="GeneID" id="94196379"/>
<reference evidence="8 9" key="1">
    <citation type="submission" date="2021-06" db="EMBL/GenBank/DDBJ databases">
        <title>Genome sequence of Babesia caballi.</title>
        <authorList>
            <person name="Yamagishi J."/>
            <person name="Kidaka T."/>
            <person name="Ochi A."/>
        </authorList>
    </citation>
    <scope>NUCLEOTIDE SEQUENCE [LARGE SCALE GENOMIC DNA]</scope>
    <source>
        <strain evidence="8">USDA-D6B2</strain>
    </source>
</reference>
<evidence type="ECO:0000256" key="4">
    <source>
        <dbReference type="ARBA" id="ARBA00023004"/>
    </source>
</evidence>
<dbReference type="AlphaFoldDB" id="A0AAV4LY04"/>
<feature type="transmembrane region" description="Helical" evidence="7">
    <location>
        <begin position="7"/>
        <end position="26"/>
    </location>
</feature>
<keyword evidence="3" id="KW-0067">ATP-binding</keyword>
<evidence type="ECO:0000256" key="2">
    <source>
        <dbReference type="ARBA" id="ARBA00022741"/>
    </source>
</evidence>
<dbReference type="InterPro" id="IPR033756">
    <property type="entry name" value="YlxH/NBP35"/>
</dbReference>
<keyword evidence="9" id="KW-1185">Reference proteome</keyword>
<dbReference type="Proteomes" id="UP001497744">
    <property type="component" value="Unassembled WGS sequence"/>
</dbReference>
<evidence type="ECO:0000313" key="9">
    <source>
        <dbReference type="Proteomes" id="UP001497744"/>
    </source>
</evidence>
<evidence type="ECO:0000256" key="3">
    <source>
        <dbReference type="ARBA" id="ARBA00022840"/>
    </source>
</evidence>
<dbReference type="RefSeq" id="XP_067716967.1">
    <property type="nucleotide sequence ID" value="XM_067860866.1"/>
</dbReference>
<dbReference type="Pfam" id="PF10609">
    <property type="entry name" value="ParA"/>
    <property type="match status" value="1"/>
</dbReference>